<feature type="transmembrane region" description="Helical" evidence="6">
    <location>
        <begin position="299"/>
        <end position="315"/>
    </location>
</feature>
<dbReference type="PROSITE" id="PS50850">
    <property type="entry name" value="MFS"/>
    <property type="match status" value="1"/>
</dbReference>
<evidence type="ECO:0000256" key="5">
    <source>
        <dbReference type="ARBA" id="ARBA00023136"/>
    </source>
</evidence>
<keyword evidence="4 6" id="KW-1133">Transmembrane helix</keyword>
<feature type="transmembrane region" description="Helical" evidence="6">
    <location>
        <begin position="107"/>
        <end position="129"/>
    </location>
</feature>
<evidence type="ECO:0000259" key="7">
    <source>
        <dbReference type="PROSITE" id="PS50850"/>
    </source>
</evidence>
<comment type="subcellular location">
    <subcellularLocation>
        <location evidence="1">Cell membrane</location>
        <topology evidence="1">Multi-pass membrane protein</topology>
    </subcellularLocation>
</comment>
<reference evidence="9" key="1">
    <citation type="submission" date="2011-01" db="EMBL/GenBank/DDBJ databases">
        <title>Complete sequence of plasmid2 of Rahnella sp. Y9602.</title>
        <authorList>
            <consortium name="US DOE Joint Genome Institute"/>
            <person name="Lucas S."/>
            <person name="Copeland A."/>
            <person name="Lapidus A."/>
            <person name="Cheng J.-F."/>
            <person name="Goodwin L."/>
            <person name="Pitluck S."/>
            <person name="Lu M."/>
            <person name="Detter J.C."/>
            <person name="Han C."/>
            <person name="Tapia R."/>
            <person name="Land M."/>
            <person name="Hauser L."/>
            <person name="Kyrpides N."/>
            <person name="Ivanova N."/>
            <person name="Ovchinnikova G."/>
            <person name="Pagani I."/>
            <person name="Sobecky P.A."/>
            <person name="Martinez R.J."/>
            <person name="Woyke T."/>
        </authorList>
    </citation>
    <scope>NUCLEOTIDE SEQUENCE [LARGE SCALE GENOMIC DNA]</scope>
    <source>
        <strain evidence="9">Y9602</strain>
        <plasmid evidence="9">pRAHAQ02</plasmid>
    </source>
</reference>
<feature type="transmembrane region" description="Helical" evidence="6">
    <location>
        <begin position="335"/>
        <end position="356"/>
    </location>
</feature>
<evidence type="ECO:0000256" key="1">
    <source>
        <dbReference type="ARBA" id="ARBA00004651"/>
    </source>
</evidence>
<feature type="transmembrane region" description="Helical" evidence="6">
    <location>
        <begin position="210"/>
        <end position="230"/>
    </location>
</feature>
<dbReference type="OrthoDB" id="7029536at2"/>
<evidence type="ECO:0000256" key="6">
    <source>
        <dbReference type="SAM" id="Phobius"/>
    </source>
</evidence>
<dbReference type="GO" id="GO:0022857">
    <property type="term" value="F:transmembrane transporter activity"/>
    <property type="evidence" value="ECO:0007669"/>
    <property type="project" value="InterPro"/>
</dbReference>
<feature type="transmembrane region" description="Helical" evidence="6">
    <location>
        <begin position="166"/>
        <end position="190"/>
    </location>
</feature>
<dbReference type="CDD" id="cd17324">
    <property type="entry name" value="MFS_NepI_like"/>
    <property type="match status" value="1"/>
</dbReference>
<dbReference type="Gene3D" id="1.20.1250.20">
    <property type="entry name" value="MFS general substrate transporter like domains"/>
    <property type="match status" value="1"/>
</dbReference>
<keyword evidence="8" id="KW-0614">Plasmid</keyword>
<accession>A0A0H3FHN5</accession>
<gene>
    <name evidence="8" type="ordered locus">Rahaq_5136</name>
</gene>
<dbReference type="GO" id="GO:0005886">
    <property type="term" value="C:plasma membrane"/>
    <property type="evidence" value="ECO:0007669"/>
    <property type="project" value="UniProtKB-SubCell"/>
</dbReference>
<feature type="transmembrane region" description="Helical" evidence="6">
    <location>
        <begin position="362"/>
        <end position="381"/>
    </location>
</feature>
<dbReference type="Proteomes" id="UP000007257">
    <property type="component" value="Plasmid pRAHAQ02"/>
</dbReference>
<dbReference type="InterPro" id="IPR036259">
    <property type="entry name" value="MFS_trans_sf"/>
</dbReference>
<dbReference type="InterPro" id="IPR050189">
    <property type="entry name" value="MFS_Efflux_Transporters"/>
</dbReference>
<keyword evidence="3 6" id="KW-0812">Transmembrane</keyword>
<dbReference type="HOGENOM" id="CLU_001265_61_5_6"/>
<evidence type="ECO:0000256" key="4">
    <source>
        <dbReference type="ARBA" id="ARBA00022989"/>
    </source>
</evidence>
<proteinExistence type="predicted"/>
<dbReference type="InterPro" id="IPR011701">
    <property type="entry name" value="MFS"/>
</dbReference>
<protein>
    <submittedName>
        <fullName evidence="8">Major facilitator superfamily MFS_1</fullName>
    </submittedName>
</protein>
<keyword evidence="2" id="KW-1003">Cell membrane</keyword>
<feature type="transmembrane region" description="Helical" evidence="6">
    <location>
        <begin position="49"/>
        <end position="70"/>
    </location>
</feature>
<dbReference type="RefSeq" id="WP_013578379.1">
    <property type="nucleotide sequence ID" value="NC_015063.1"/>
</dbReference>
<dbReference type="AlphaFoldDB" id="A0A0H3FHN5"/>
<keyword evidence="5 6" id="KW-0472">Membrane</keyword>
<reference evidence="8 9" key="2">
    <citation type="journal article" date="2012" name="J. Bacteriol.">
        <title>Complete Genome Sequence of Rahnella sp. Strain Y9602, a Gammaproteobacterium Isolate from Metal- and Radionuclide-Contaminated Soil.</title>
        <authorList>
            <person name="Martinez R.J."/>
            <person name="Bruce D."/>
            <person name="Detter C."/>
            <person name="Goodwin L.A."/>
            <person name="Han J."/>
            <person name="Han C.S."/>
            <person name="Held B."/>
            <person name="Land M.L."/>
            <person name="Mikhailova N."/>
            <person name="Nolan M."/>
            <person name="Pennacchio L."/>
            <person name="Pitluck S."/>
            <person name="Tapia R."/>
            <person name="Woyke T."/>
            <person name="Sobecky P.A."/>
        </authorList>
    </citation>
    <scope>NUCLEOTIDE SEQUENCE [LARGE SCALE GENOMIC DNA]</scope>
    <source>
        <strain evidence="8 9">Y9602</strain>
        <plasmid evidence="8 9">pRAHAQ02</plasmid>
    </source>
</reference>
<evidence type="ECO:0000256" key="2">
    <source>
        <dbReference type="ARBA" id="ARBA00022475"/>
    </source>
</evidence>
<sequence>MQNHLPTSQRRALWALSLAYFIQATGSLSVAGSLVSISQEWGITDGQSARLLSIFGLTFALGAPLAQVVFGKLMRRTQVLAGMLVFGLGALIFAIAPDYRVLVASRIVMGLGASLIGPVLIALGAELVAPKERGSAIAMILLGVSMASMVGIPLATWLATVLGARMLFTLIALLSVLTASAVFLLVPNVVKGVDIRLRQVGMVLKEGKSLAAFLVVFFITSGVYDMYAFISPMIRDRWQGDTSATSIALAVIGVAGIIGNLFVARSARHYSAEHLLVVGLTLLVADMLLVMVLPARLSLLYLLLVVWAFSTDLLWPTQQRRIVEISTAETRGISLALTSAFMFCGIGFGSAVASWLYPLSGFYGVMISSVLFLLLALASLWTSERLRARSAEYQTVRLS</sequence>
<geneLocation type="plasmid" evidence="8 9">
    <name>pRAHAQ02</name>
</geneLocation>
<name>A0A0H3FHN5_RAHSY</name>
<dbReference type="GeneID" id="95420320"/>
<feature type="transmembrane region" description="Helical" evidence="6">
    <location>
        <begin position="242"/>
        <end position="263"/>
    </location>
</feature>
<feature type="domain" description="Major facilitator superfamily (MFS) profile" evidence="7">
    <location>
        <begin position="12"/>
        <end position="387"/>
    </location>
</feature>
<evidence type="ECO:0000313" key="9">
    <source>
        <dbReference type="Proteomes" id="UP000007257"/>
    </source>
</evidence>
<dbReference type="KEGG" id="rah:Rahaq_5136"/>
<organism evidence="8 9">
    <name type="scientific">Rahnella sp. (strain Y9602)</name>
    <dbReference type="NCBI Taxonomy" id="2703885"/>
    <lineage>
        <taxon>Bacteria</taxon>
        <taxon>Pseudomonadati</taxon>
        <taxon>Pseudomonadota</taxon>
        <taxon>Gammaproteobacteria</taxon>
        <taxon>Enterobacterales</taxon>
        <taxon>Yersiniaceae</taxon>
        <taxon>Rahnella</taxon>
    </lineage>
</organism>
<feature type="transmembrane region" description="Helical" evidence="6">
    <location>
        <begin position="275"/>
        <end position="293"/>
    </location>
</feature>
<feature type="transmembrane region" description="Helical" evidence="6">
    <location>
        <begin position="136"/>
        <end position="160"/>
    </location>
</feature>
<evidence type="ECO:0000256" key="3">
    <source>
        <dbReference type="ARBA" id="ARBA00022692"/>
    </source>
</evidence>
<dbReference type="Pfam" id="PF07690">
    <property type="entry name" value="MFS_1"/>
    <property type="match status" value="1"/>
</dbReference>
<dbReference type="PANTHER" id="PTHR43124:SF10">
    <property type="entry name" value="PURINE EFFLUX PUMP PBUE"/>
    <property type="match status" value="1"/>
</dbReference>
<dbReference type="InterPro" id="IPR020846">
    <property type="entry name" value="MFS_dom"/>
</dbReference>
<dbReference type="SUPFAM" id="SSF103473">
    <property type="entry name" value="MFS general substrate transporter"/>
    <property type="match status" value="1"/>
</dbReference>
<dbReference type="EMBL" id="CP002507">
    <property type="protein sequence ID" value="ADW76702.1"/>
    <property type="molecule type" value="Genomic_DNA"/>
</dbReference>
<feature type="transmembrane region" description="Helical" evidence="6">
    <location>
        <begin position="77"/>
        <end position="95"/>
    </location>
</feature>
<dbReference type="PANTHER" id="PTHR43124">
    <property type="entry name" value="PURINE EFFLUX PUMP PBUE"/>
    <property type="match status" value="1"/>
</dbReference>
<evidence type="ECO:0000313" key="8">
    <source>
        <dbReference type="EMBL" id="ADW76702.1"/>
    </source>
</evidence>
<feature type="transmembrane region" description="Helical" evidence="6">
    <location>
        <begin position="12"/>
        <end position="37"/>
    </location>
</feature>